<evidence type="ECO:0000313" key="2">
    <source>
        <dbReference type="Proteomes" id="UP001341840"/>
    </source>
</evidence>
<organism evidence="1 2">
    <name type="scientific">Stylosanthes scabra</name>
    <dbReference type="NCBI Taxonomy" id="79078"/>
    <lineage>
        <taxon>Eukaryota</taxon>
        <taxon>Viridiplantae</taxon>
        <taxon>Streptophyta</taxon>
        <taxon>Embryophyta</taxon>
        <taxon>Tracheophyta</taxon>
        <taxon>Spermatophyta</taxon>
        <taxon>Magnoliopsida</taxon>
        <taxon>eudicotyledons</taxon>
        <taxon>Gunneridae</taxon>
        <taxon>Pentapetalae</taxon>
        <taxon>rosids</taxon>
        <taxon>fabids</taxon>
        <taxon>Fabales</taxon>
        <taxon>Fabaceae</taxon>
        <taxon>Papilionoideae</taxon>
        <taxon>50 kb inversion clade</taxon>
        <taxon>dalbergioids sensu lato</taxon>
        <taxon>Dalbergieae</taxon>
        <taxon>Pterocarpus clade</taxon>
        <taxon>Stylosanthes</taxon>
    </lineage>
</organism>
<keyword evidence="2" id="KW-1185">Reference proteome</keyword>
<comment type="caution">
    <text evidence="1">The sequence shown here is derived from an EMBL/GenBank/DDBJ whole genome shotgun (WGS) entry which is preliminary data.</text>
</comment>
<gene>
    <name evidence="1" type="ORF">PIB30_091508</name>
</gene>
<evidence type="ECO:0000313" key="1">
    <source>
        <dbReference type="EMBL" id="MED6127790.1"/>
    </source>
</evidence>
<protein>
    <submittedName>
        <fullName evidence="1">Uncharacterized protein</fullName>
    </submittedName>
</protein>
<dbReference type="EMBL" id="JASCZI010032038">
    <property type="protein sequence ID" value="MED6127790.1"/>
    <property type="molecule type" value="Genomic_DNA"/>
</dbReference>
<reference evidence="1 2" key="1">
    <citation type="journal article" date="2023" name="Plants (Basel)">
        <title>Bridging the Gap: Combining Genomics and Transcriptomics Approaches to Understand Stylosanthes scabra, an Orphan Legume from the Brazilian Caatinga.</title>
        <authorList>
            <person name="Ferreira-Neto J.R.C."/>
            <person name="da Silva M.D."/>
            <person name="Binneck E."/>
            <person name="de Melo N.F."/>
            <person name="da Silva R.H."/>
            <person name="de Melo A.L.T.M."/>
            <person name="Pandolfi V."/>
            <person name="Bustamante F.O."/>
            <person name="Brasileiro-Vidal A.C."/>
            <person name="Benko-Iseppon A.M."/>
        </authorList>
    </citation>
    <scope>NUCLEOTIDE SEQUENCE [LARGE SCALE GENOMIC DNA]</scope>
    <source>
        <tissue evidence="1">Leaves</tissue>
    </source>
</reference>
<dbReference type="Proteomes" id="UP001341840">
    <property type="component" value="Unassembled WGS sequence"/>
</dbReference>
<name>A0ABU6RV99_9FABA</name>
<sequence>ITYTRKTIMTASKTSSPAKLMSFPSTKAAGAIVNNHHHQQQTAIIINIDKTMSSMCFPSTKATRARYLMSEEEDDD</sequence>
<proteinExistence type="predicted"/>
<feature type="non-terminal residue" evidence="1">
    <location>
        <position position="1"/>
    </location>
</feature>
<accession>A0ABU6RV99</accession>